<feature type="region of interest" description="Disordered" evidence="1">
    <location>
        <begin position="1"/>
        <end position="37"/>
    </location>
</feature>
<dbReference type="InParanoid" id="A2F0C4"/>
<name>A2F0C4_TRIV3</name>
<accession>A2F0C4</accession>
<reference evidence="2" key="2">
    <citation type="journal article" date="2007" name="Science">
        <title>Draft genome sequence of the sexually transmitted pathogen Trichomonas vaginalis.</title>
        <authorList>
            <person name="Carlton J.M."/>
            <person name="Hirt R.P."/>
            <person name="Silva J.C."/>
            <person name="Delcher A.L."/>
            <person name="Schatz M."/>
            <person name="Zhao Q."/>
            <person name="Wortman J.R."/>
            <person name="Bidwell S.L."/>
            <person name="Alsmark U.C.M."/>
            <person name="Besteiro S."/>
            <person name="Sicheritz-Ponten T."/>
            <person name="Noel C.J."/>
            <person name="Dacks J.B."/>
            <person name="Foster P.G."/>
            <person name="Simillion C."/>
            <person name="Van de Peer Y."/>
            <person name="Miranda-Saavedra D."/>
            <person name="Barton G.J."/>
            <person name="Westrop G.D."/>
            <person name="Mueller S."/>
            <person name="Dessi D."/>
            <person name="Fiori P.L."/>
            <person name="Ren Q."/>
            <person name="Paulsen I."/>
            <person name="Zhang H."/>
            <person name="Bastida-Corcuera F.D."/>
            <person name="Simoes-Barbosa A."/>
            <person name="Brown M.T."/>
            <person name="Hayes R.D."/>
            <person name="Mukherjee M."/>
            <person name="Okumura C.Y."/>
            <person name="Schneider R."/>
            <person name="Smith A.J."/>
            <person name="Vanacova S."/>
            <person name="Villalvazo M."/>
            <person name="Haas B.J."/>
            <person name="Pertea M."/>
            <person name="Feldblyum T.V."/>
            <person name="Utterback T.R."/>
            <person name="Shu C.L."/>
            <person name="Osoegawa K."/>
            <person name="de Jong P.J."/>
            <person name="Hrdy I."/>
            <person name="Horvathova L."/>
            <person name="Zubacova Z."/>
            <person name="Dolezal P."/>
            <person name="Malik S.B."/>
            <person name="Logsdon J.M. Jr."/>
            <person name="Henze K."/>
            <person name="Gupta A."/>
            <person name="Wang C.C."/>
            <person name="Dunne R.L."/>
            <person name="Upcroft J.A."/>
            <person name="Upcroft P."/>
            <person name="White O."/>
            <person name="Salzberg S.L."/>
            <person name="Tang P."/>
            <person name="Chiu C.-H."/>
            <person name="Lee Y.-S."/>
            <person name="Embley T.M."/>
            <person name="Coombs G.H."/>
            <person name="Mottram J.C."/>
            <person name="Tachezy J."/>
            <person name="Fraser-Liggett C.M."/>
            <person name="Johnson P.J."/>
        </authorList>
    </citation>
    <scope>NUCLEOTIDE SEQUENCE [LARGE SCALE GENOMIC DNA]</scope>
    <source>
        <strain evidence="2">G3</strain>
    </source>
</reference>
<dbReference type="VEuPathDB" id="TrichDB:TVAGG3_0216310"/>
<feature type="compositionally biased region" description="Acidic residues" evidence="1">
    <location>
        <begin position="8"/>
        <end position="19"/>
    </location>
</feature>
<dbReference type="VEuPathDB" id="TrichDB:TVAG_292520"/>
<proteinExistence type="predicted"/>
<sequence>MSQKSFQEFEEESFDDEPEPMARSGKNVAQPEAFDSASQISMSSNYSGISANRNQMNQRSRELDILVQSTLAKRPATITVTPINKAAVDAAVKSGDLNEMLNQANIMITNLSLQFGTIRNKIDANEAAIAKIEQAYREGKRSSYK</sequence>
<dbReference type="EMBL" id="DS113561">
    <property type="protein sequence ID" value="EAY01619.1"/>
    <property type="molecule type" value="Genomic_DNA"/>
</dbReference>
<evidence type="ECO:0000256" key="1">
    <source>
        <dbReference type="SAM" id="MobiDB-lite"/>
    </source>
</evidence>
<protein>
    <submittedName>
        <fullName evidence="2">Uncharacterized protein</fullName>
    </submittedName>
</protein>
<keyword evidence="3" id="KW-1185">Reference proteome</keyword>
<organism evidence="2 3">
    <name type="scientific">Trichomonas vaginalis (strain ATCC PRA-98 / G3)</name>
    <dbReference type="NCBI Taxonomy" id="412133"/>
    <lineage>
        <taxon>Eukaryota</taxon>
        <taxon>Metamonada</taxon>
        <taxon>Parabasalia</taxon>
        <taxon>Trichomonadida</taxon>
        <taxon>Trichomonadidae</taxon>
        <taxon>Trichomonas</taxon>
    </lineage>
</organism>
<dbReference type="AlphaFoldDB" id="A2F0C4"/>
<dbReference type="Proteomes" id="UP000001542">
    <property type="component" value="Unassembled WGS sequence"/>
</dbReference>
<dbReference type="RefSeq" id="XP_001314236.1">
    <property type="nucleotide sequence ID" value="XM_001314221.1"/>
</dbReference>
<evidence type="ECO:0000313" key="3">
    <source>
        <dbReference type="Proteomes" id="UP000001542"/>
    </source>
</evidence>
<dbReference type="KEGG" id="tva:4759446"/>
<gene>
    <name evidence="2" type="ORF">TVAG_292520</name>
</gene>
<evidence type="ECO:0000313" key="2">
    <source>
        <dbReference type="EMBL" id="EAY01619.1"/>
    </source>
</evidence>
<reference evidence="2" key="1">
    <citation type="submission" date="2006-10" db="EMBL/GenBank/DDBJ databases">
        <authorList>
            <person name="Amadeo P."/>
            <person name="Zhao Q."/>
            <person name="Wortman J."/>
            <person name="Fraser-Liggett C."/>
            <person name="Carlton J."/>
        </authorList>
    </citation>
    <scope>NUCLEOTIDE SEQUENCE</scope>
    <source>
        <strain evidence="2">G3</strain>
    </source>
</reference>